<dbReference type="Gene3D" id="1.20.1560.10">
    <property type="entry name" value="ABC transporter type 1, transmembrane domain"/>
    <property type="match status" value="2"/>
</dbReference>
<keyword evidence="5" id="KW-0547">Nucleotide-binding</keyword>
<feature type="transmembrane region" description="Helical" evidence="10">
    <location>
        <begin position="261"/>
        <end position="280"/>
    </location>
</feature>
<evidence type="ECO:0000256" key="6">
    <source>
        <dbReference type="ARBA" id="ARBA00022840"/>
    </source>
</evidence>
<dbReference type="Proteomes" id="UP001209540">
    <property type="component" value="Unassembled WGS sequence"/>
</dbReference>
<evidence type="ECO:0000256" key="5">
    <source>
        <dbReference type="ARBA" id="ARBA00022741"/>
    </source>
</evidence>
<dbReference type="Pfam" id="PF00005">
    <property type="entry name" value="ABC_tran"/>
    <property type="match status" value="2"/>
</dbReference>
<dbReference type="SUPFAM" id="SSF90123">
    <property type="entry name" value="ABC transporter transmembrane region"/>
    <property type="match status" value="2"/>
</dbReference>
<feature type="transmembrane region" description="Helical" evidence="10">
    <location>
        <begin position="1092"/>
        <end position="1113"/>
    </location>
</feature>
<evidence type="ECO:0000256" key="9">
    <source>
        <dbReference type="SAM" id="MobiDB-lite"/>
    </source>
</evidence>
<keyword evidence="3 10" id="KW-0812">Transmembrane</keyword>
<gene>
    <name evidence="13" type="ORF">BDA99DRAFT_21749</name>
</gene>
<dbReference type="Gene3D" id="3.40.50.300">
    <property type="entry name" value="P-loop containing nucleotide triphosphate hydrolases"/>
    <property type="match status" value="2"/>
</dbReference>
<feature type="compositionally biased region" description="Polar residues" evidence="9">
    <location>
        <begin position="231"/>
        <end position="240"/>
    </location>
</feature>
<dbReference type="Pfam" id="PF00664">
    <property type="entry name" value="ABC_membrane"/>
    <property type="match status" value="2"/>
</dbReference>
<evidence type="ECO:0000256" key="4">
    <source>
        <dbReference type="ARBA" id="ARBA00022737"/>
    </source>
</evidence>
<organism evidence="13 14">
    <name type="scientific">Phascolomyces articulosus</name>
    <dbReference type="NCBI Taxonomy" id="60185"/>
    <lineage>
        <taxon>Eukaryota</taxon>
        <taxon>Fungi</taxon>
        <taxon>Fungi incertae sedis</taxon>
        <taxon>Mucoromycota</taxon>
        <taxon>Mucoromycotina</taxon>
        <taxon>Mucoromycetes</taxon>
        <taxon>Mucorales</taxon>
        <taxon>Lichtheimiaceae</taxon>
        <taxon>Phascolomyces</taxon>
    </lineage>
</organism>
<dbReference type="GO" id="GO:0016887">
    <property type="term" value="F:ATP hydrolysis activity"/>
    <property type="evidence" value="ECO:0007669"/>
    <property type="project" value="InterPro"/>
</dbReference>
<dbReference type="PROSITE" id="PS50929">
    <property type="entry name" value="ABC_TM1F"/>
    <property type="match status" value="2"/>
</dbReference>
<accession>A0AAD5PF36</accession>
<dbReference type="InterPro" id="IPR017871">
    <property type="entry name" value="ABC_transporter-like_CS"/>
</dbReference>
<keyword evidence="8 10" id="KW-0472">Membrane</keyword>
<feature type="transmembrane region" description="Helical" evidence="10">
    <location>
        <begin position="12"/>
        <end position="32"/>
    </location>
</feature>
<feature type="region of interest" description="Disordered" evidence="9">
    <location>
        <begin position="707"/>
        <end position="756"/>
    </location>
</feature>
<dbReference type="InterPro" id="IPR050173">
    <property type="entry name" value="ABC_transporter_C-like"/>
</dbReference>
<feature type="domain" description="ABC transmembrane type-1" evidence="12">
    <location>
        <begin position="122"/>
        <end position="426"/>
    </location>
</feature>
<evidence type="ECO:0000256" key="10">
    <source>
        <dbReference type="SAM" id="Phobius"/>
    </source>
</evidence>
<evidence type="ECO:0000259" key="12">
    <source>
        <dbReference type="PROSITE" id="PS50929"/>
    </source>
</evidence>
<dbReference type="PROSITE" id="PS50893">
    <property type="entry name" value="ABC_TRANSPORTER_2"/>
    <property type="match status" value="2"/>
</dbReference>
<sequence length="1411" mass="157226">MVHGNHDVFTTMGYKITLISTGLAFLLLIIIIHEERYRPLYRINHKSGRVKSAEHRASLYSKFMFCYVDPMLKIGYRHTLNDQDLHELLPENQTKHVLINYRMHKRLKMAASLFNAFRKPLIIQFFYCLTWSLAMFGPPFALNKIIKYIENPSASSSDGSGSLTPYFYVLSMFIAACIQSLSYQQGLYIGRTLGIRMQSIVIGEVYGKALRRRQQDHTLAMDKAGGEDTRPSASENTNKQQGNINNLLSVDATKMGDLTAYIFYLYCFPVQIGVSIYGLYRLLGTAALYGVVIMVLSQPIIYKLSNKFQGLHHTVMGFTDKRMKLMNELLGAIRIVKFFAWENEFRQRVKEAREVELKAIRARLFMFMWMGNVWFLIPVIIMVTVFYVYTLSEPLTASTAFTALALFNTFKQALDDLPFVTSFLLQAYVSMKRVEKFLEEDEVEPAPSSVSLEHKATIGFINNASFTWGNKSSPPVLRDLNLMFPLRKLSVICGGTGSGKTSLLASLLGETTVLHGSAVLPRKLPSLSLGTGGAVSGIAYVAQTAWLQNCSIRDNILFGLPYDQERYEKILFMAALTKDLDILEYGDQTEIGERGITLSGGQKQRVAIARAVYSQAEIVILDDCLSAVDAHTAKHLYEHCITSEFLQDRTVILVTHHVNLCIKGAEYVVALKDGKVVTQGKPQDVIATGVLGDEVVLSDDDDETLTTTTAGLSEASSRTLTKKKKGSDSPNKGNKDNGGGSTSKTNGGTGGKLTQEEARAEGSVSWKVYAVYFYASGGFPFWIAVLLLFALTQGAIMSQDYWLKIWATASTPTPTISDGSSNATSFRTFSLVNVFQQGEYNGGSIGSMIPFGAHHSYNSGSLASYDETNNGSSNVANYLGIYFLLGLLALVMTTLRSLILFTGSLRASRRIHQQLLDSVLRAKVRFFDTTPMGRIINRFSTDLETIDQALAPSMSSLLYACMAASCVVILISTIIPIFLIPGSIIAVLFWVIGSYYLKSSREMKRLNSVSRSPIYIHFQESASSSGVATIRAFGCQRRFIEENYEKIDNNNRPFIWMWGANRWLHCRIDILGAFIGFVTGVGLLISRSSIDAGLAGLALSYSLTVTRHFIWIVRQYAMYEMNCNSIERVQEYLDVEQEPPEQIDATRPSIHWPETGSVKVDQLVMKYSSEAPPVLHGISFETRPREKVGIVGRTGSGKSTLALSLFRFMEATSGSITIDGIDISQLGLHDLRSQLNIIPQDPVLFSGTLRSNLDPFHEFTDADLYAALKRAHLIHDGNYDQITLDNPVAENGSNWSQGQRQLIALARALVKKSSLIVLDEATSSVDFDTDHKIQQTIRTEFADSSLLCIAHRIRTVADYDRILVLDQGRVVEFDTPYNLMTREDSLFHQMCERSGEFSELLAIASQAHHQQ</sequence>
<feature type="transmembrane region" description="Helical" evidence="10">
    <location>
        <begin position="125"/>
        <end position="146"/>
    </location>
</feature>
<dbReference type="GO" id="GO:0140359">
    <property type="term" value="F:ABC-type transporter activity"/>
    <property type="evidence" value="ECO:0007669"/>
    <property type="project" value="InterPro"/>
</dbReference>
<dbReference type="GO" id="GO:0000329">
    <property type="term" value="C:fungal-type vacuole membrane"/>
    <property type="evidence" value="ECO:0007669"/>
    <property type="project" value="TreeGrafter"/>
</dbReference>
<keyword evidence="4" id="KW-0677">Repeat</keyword>
<dbReference type="FunFam" id="3.40.50.300:FF:000997">
    <property type="entry name" value="Multidrug resistance-associated protein 1"/>
    <property type="match status" value="1"/>
</dbReference>
<reference evidence="13" key="2">
    <citation type="submission" date="2023-02" db="EMBL/GenBank/DDBJ databases">
        <authorList>
            <consortium name="DOE Joint Genome Institute"/>
            <person name="Mondo S.J."/>
            <person name="Chang Y."/>
            <person name="Wang Y."/>
            <person name="Ahrendt S."/>
            <person name="Andreopoulos W."/>
            <person name="Barry K."/>
            <person name="Beard J."/>
            <person name="Benny G.L."/>
            <person name="Blankenship S."/>
            <person name="Bonito G."/>
            <person name="Cuomo C."/>
            <person name="Desiro A."/>
            <person name="Gervers K.A."/>
            <person name="Hundley H."/>
            <person name="Kuo A."/>
            <person name="LaButti K."/>
            <person name="Lang B.F."/>
            <person name="Lipzen A."/>
            <person name="O'Donnell K."/>
            <person name="Pangilinan J."/>
            <person name="Reynolds N."/>
            <person name="Sandor L."/>
            <person name="Smith M.W."/>
            <person name="Tsang A."/>
            <person name="Grigoriev I.V."/>
            <person name="Stajich J.E."/>
            <person name="Spatafora J.W."/>
        </authorList>
    </citation>
    <scope>NUCLEOTIDE SEQUENCE</scope>
    <source>
        <strain evidence="13">RSA 2281</strain>
    </source>
</reference>
<evidence type="ECO:0000313" key="14">
    <source>
        <dbReference type="Proteomes" id="UP001209540"/>
    </source>
</evidence>
<keyword evidence="13" id="KW-0378">Hydrolase</keyword>
<feature type="transmembrane region" description="Helical" evidence="10">
    <location>
        <begin position="977"/>
        <end position="997"/>
    </location>
</feature>
<dbReference type="InterPro" id="IPR036640">
    <property type="entry name" value="ABC1_TM_sf"/>
</dbReference>
<name>A0AAD5PF36_9FUNG</name>
<protein>
    <submittedName>
        <fullName evidence="13">P-loop containing nucleoside triphosphate hydrolase protein</fullName>
    </submittedName>
</protein>
<keyword evidence="6" id="KW-0067">ATP-binding</keyword>
<comment type="subcellular location">
    <subcellularLocation>
        <location evidence="1">Membrane</location>
        <topology evidence="1">Multi-pass membrane protein</topology>
    </subcellularLocation>
</comment>
<feature type="compositionally biased region" description="Gly residues" evidence="9">
    <location>
        <begin position="736"/>
        <end position="751"/>
    </location>
</feature>
<feature type="transmembrane region" description="Helical" evidence="10">
    <location>
        <begin position="769"/>
        <end position="791"/>
    </location>
</feature>
<dbReference type="PANTHER" id="PTHR24223">
    <property type="entry name" value="ATP-BINDING CASSETTE SUB-FAMILY C"/>
    <property type="match status" value="1"/>
</dbReference>
<proteinExistence type="predicted"/>
<dbReference type="InterPro" id="IPR011527">
    <property type="entry name" value="ABC1_TM_dom"/>
</dbReference>
<feature type="domain" description="ABC transporter" evidence="11">
    <location>
        <begin position="1158"/>
        <end position="1392"/>
    </location>
</feature>
<dbReference type="PANTHER" id="PTHR24223:SF353">
    <property type="entry name" value="ABC TRANSPORTER ATP-BINDING PROTEIN_PERMEASE VMR1-RELATED"/>
    <property type="match status" value="1"/>
</dbReference>
<dbReference type="EMBL" id="JAIXMP010000010">
    <property type="protein sequence ID" value="KAI9266436.1"/>
    <property type="molecule type" value="Genomic_DNA"/>
</dbReference>
<feature type="compositionally biased region" description="Basic and acidic residues" evidence="9">
    <location>
        <begin position="221"/>
        <end position="230"/>
    </location>
</feature>
<dbReference type="FunFam" id="3.40.50.300:FF:000565">
    <property type="entry name" value="ABC bile acid transporter"/>
    <property type="match status" value="1"/>
</dbReference>
<feature type="region of interest" description="Disordered" evidence="9">
    <location>
        <begin position="221"/>
        <end position="240"/>
    </location>
</feature>
<keyword evidence="14" id="KW-1185">Reference proteome</keyword>
<dbReference type="CDD" id="cd18596">
    <property type="entry name" value="ABC_6TM_VMR1_D1_like"/>
    <property type="match status" value="1"/>
</dbReference>
<dbReference type="CDD" id="cd18604">
    <property type="entry name" value="ABC_6TM_VMR1_D2_like"/>
    <property type="match status" value="1"/>
</dbReference>
<feature type="transmembrane region" description="Helical" evidence="10">
    <location>
        <begin position="949"/>
        <end position="971"/>
    </location>
</feature>
<keyword evidence="2" id="KW-0813">Transport</keyword>
<evidence type="ECO:0000256" key="7">
    <source>
        <dbReference type="ARBA" id="ARBA00022989"/>
    </source>
</evidence>
<dbReference type="InterPro" id="IPR027417">
    <property type="entry name" value="P-loop_NTPase"/>
</dbReference>
<keyword evidence="7 10" id="KW-1133">Transmembrane helix</keyword>
<evidence type="ECO:0000256" key="1">
    <source>
        <dbReference type="ARBA" id="ARBA00004141"/>
    </source>
</evidence>
<feature type="transmembrane region" description="Helical" evidence="10">
    <location>
        <begin position="1068"/>
        <end position="1086"/>
    </location>
</feature>
<evidence type="ECO:0000256" key="2">
    <source>
        <dbReference type="ARBA" id="ARBA00022448"/>
    </source>
</evidence>
<dbReference type="SUPFAM" id="SSF52540">
    <property type="entry name" value="P-loop containing nucleoside triphosphate hydrolases"/>
    <property type="match status" value="2"/>
</dbReference>
<evidence type="ECO:0000256" key="8">
    <source>
        <dbReference type="ARBA" id="ARBA00023136"/>
    </source>
</evidence>
<evidence type="ECO:0000259" key="11">
    <source>
        <dbReference type="PROSITE" id="PS50893"/>
    </source>
</evidence>
<dbReference type="CDD" id="cd03244">
    <property type="entry name" value="ABCC_MRP_domain2"/>
    <property type="match status" value="1"/>
</dbReference>
<dbReference type="CDD" id="cd03250">
    <property type="entry name" value="ABCC_MRP_domain1"/>
    <property type="match status" value="1"/>
</dbReference>
<evidence type="ECO:0000313" key="13">
    <source>
        <dbReference type="EMBL" id="KAI9266436.1"/>
    </source>
</evidence>
<reference evidence="13" key="1">
    <citation type="journal article" date="2022" name="IScience">
        <title>Evolution of zygomycete secretomes and the origins of terrestrial fungal ecologies.</title>
        <authorList>
            <person name="Chang Y."/>
            <person name="Wang Y."/>
            <person name="Mondo S."/>
            <person name="Ahrendt S."/>
            <person name="Andreopoulos W."/>
            <person name="Barry K."/>
            <person name="Beard J."/>
            <person name="Benny G.L."/>
            <person name="Blankenship S."/>
            <person name="Bonito G."/>
            <person name="Cuomo C."/>
            <person name="Desiro A."/>
            <person name="Gervers K.A."/>
            <person name="Hundley H."/>
            <person name="Kuo A."/>
            <person name="LaButti K."/>
            <person name="Lang B.F."/>
            <person name="Lipzen A."/>
            <person name="O'Donnell K."/>
            <person name="Pangilinan J."/>
            <person name="Reynolds N."/>
            <person name="Sandor L."/>
            <person name="Smith M.E."/>
            <person name="Tsang A."/>
            <person name="Grigoriev I.V."/>
            <person name="Stajich J.E."/>
            <person name="Spatafora J.W."/>
        </authorList>
    </citation>
    <scope>NUCLEOTIDE SEQUENCE</scope>
    <source>
        <strain evidence="13">RSA 2281</strain>
    </source>
</reference>
<dbReference type="InterPro" id="IPR003439">
    <property type="entry name" value="ABC_transporter-like_ATP-bd"/>
</dbReference>
<feature type="domain" description="ABC transmembrane type-1" evidence="12">
    <location>
        <begin position="783"/>
        <end position="1121"/>
    </location>
</feature>
<comment type="caution">
    <text evidence="13">The sequence shown here is derived from an EMBL/GenBank/DDBJ whole genome shotgun (WGS) entry which is preliminary data.</text>
</comment>
<dbReference type="SMART" id="SM00382">
    <property type="entry name" value="AAA"/>
    <property type="match status" value="2"/>
</dbReference>
<feature type="domain" description="ABC transporter" evidence="11">
    <location>
        <begin position="461"/>
        <end position="698"/>
    </location>
</feature>
<feature type="compositionally biased region" description="Low complexity" evidence="9">
    <location>
        <begin position="707"/>
        <end position="717"/>
    </location>
</feature>
<dbReference type="FunFam" id="1.20.1560.10:FF:000006">
    <property type="entry name" value="ATP-binding cassette, sub-family C (CFTR/MRP), member 9"/>
    <property type="match status" value="1"/>
</dbReference>
<dbReference type="GO" id="GO:0005524">
    <property type="term" value="F:ATP binding"/>
    <property type="evidence" value="ECO:0007669"/>
    <property type="project" value="UniProtKB-KW"/>
</dbReference>
<feature type="transmembrane region" description="Helical" evidence="10">
    <location>
        <begin position="367"/>
        <end position="389"/>
    </location>
</feature>
<dbReference type="PROSITE" id="PS00211">
    <property type="entry name" value="ABC_TRANSPORTER_1"/>
    <property type="match status" value="1"/>
</dbReference>
<evidence type="ECO:0000256" key="3">
    <source>
        <dbReference type="ARBA" id="ARBA00022692"/>
    </source>
</evidence>
<feature type="transmembrane region" description="Helical" evidence="10">
    <location>
        <begin position="879"/>
        <end position="901"/>
    </location>
</feature>
<feature type="transmembrane region" description="Helical" evidence="10">
    <location>
        <begin position="166"/>
        <end position="183"/>
    </location>
</feature>
<dbReference type="InterPro" id="IPR003593">
    <property type="entry name" value="AAA+_ATPase"/>
</dbReference>